<dbReference type="InterPro" id="IPR032820">
    <property type="entry name" value="ATPase_put"/>
</dbReference>
<accession>A0ABU5TFQ0</accession>
<protein>
    <submittedName>
        <fullName evidence="3">AtpZ/AtpI family protein</fullName>
    </submittedName>
</protein>
<evidence type="ECO:0000256" key="2">
    <source>
        <dbReference type="SAM" id="Phobius"/>
    </source>
</evidence>
<dbReference type="EMBL" id="JAYGIE010000016">
    <property type="protein sequence ID" value="MEA5477086.1"/>
    <property type="molecule type" value="Genomic_DNA"/>
</dbReference>
<evidence type="ECO:0000313" key="3">
    <source>
        <dbReference type="EMBL" id="MEA5477086.1"/>
    </source>
</evidence>
<keyword evidence="2" id="KW-1133">Transmembrane helix</keyword>
<dbReference type="Pfam" id="PF09527">
    <property type="entry name" value="ATPase_gene1"/>
    <property type="match status" value="1"/>
</dbReference>
<gene>
    <name evidence="3" type="ORF">VB774_05580</name>
</gene>
<dbReference type="NCBIfam" id="TIGR02230">
    <property type="entry name" value="ATPase_gene1"/>
    <property type="match status" value="1"/>
</dbReference>
<sequence length="138" mass="15489">MNNPDPESRNLRSKMRSDLRSPTSDFTKAIGHKEQRKIHARKTKPYGGVWFGLGFAGLIGWSTVAPTMLGMALGVWIDRQFPSRISWTLALMLAGLTLGCLVAWEWVSQEQERMAKSQLPDDNSQSSEDSPNKNHPHP</sequence>
<keyword evidence="4" id="KW-1185">Reference proteome</keyword>
<feature type="transmembrane region" description="Helical" evidence="2">
    <location>
        <begin position="46"/>
        <end position="65"/>
    </location>
</feature>
<evidence type="ECO:0000313" key="4">
    <source>
        <dbReference type="Proteomes" id="UP001301388"/>
    </source>
</evidence>
<proteinExistence type="predicted"/>
<dbReference type="RefSeq" id="WP_323260464.1">
    <property type="nucleotide sequence ID" value="NZ_JAYGIE010000016.1"/>
</dbReference>
<keyword evidence="2" id="KW-0472">Membrane</keyword>
<feature type="compositionally biased region" description="Polar residues" evidence="1">
    <location>
        <begin position="120"/>
        <end position="129"/>
    </location>
</feature>
<evidence type="ECO:0000256" key="1">
    <source>
        <dbReference type="SAM" id="MobiDB-lite"/>
    </source>
</evidence>
<name>A0ABU5TFQ0_9CYAN</name>
<keyword evidence="2" id="KW-0812">Transmembrane</keyword>
<comment type="caution">
    <text evidence="3">The sequence shown here is derived from an EMBL/GenBank/DDBJ whole genome shotgun (WGS) entry which is preliminary data.</text>
</comment>
<reference evidence="3 4" key="1">
    <citation type="submission" date="2023-12" db="EMBL/GenBank/DDBJ databases">
        <title>Baltic Sea Cyanobacteria.</title>
        <authorList>
            <person name="Delbaje E."/>
            <person name="Fewer D.P."/>
            <person name="Shishido T.K."/>
        </authorList>
    </citation>
    <scope>NUCLEOTIDE SEQUENCE [LARGE SCALE GENOMIC DNA]</scope>
    <source>
        <strain evidence="3 4">UHCC 0370</strain>
    </source>
</reference>
<dbReference type="Proteomes" id="UP001301388">
    <property type="component" value="Unassembled WGS sequence"/>
</dbReference>
<feature type="region of interest" description="Disordered" evidence="1">
    <location>
        <begin position="1"/>
        <end position="23"/>
    </location>
</feature>
<feature type="compositionally biased region" description="Basic and acidic residues" evidence="1">
    <location>
        <begin position="1"/>
        <end position="19"/>
    </location>
</feature>
<organism evidence="3 4">
    <name type="scientific">Pseudanabaena galeata UHCC 0370</name>
    <dbReference type="NCBI Taxonomy" id="3110310"/>
    <lineage>
        <taxon>Bacteria</taxon>
        <taxon>Bacillati</taxon>
        <taxon>Cyanobacteriota</taxon>
        <taxon>Cyanophyceae</taxon>
        <taxon>Pseudanabaenales</taxon>
        <taxon>Pseudanabaenaceae</taxon>
        <taxon>Pseudanabaena</taxon>
    </lineage>
</organism>
<feature type="region of interest" description="Disordered" evidence="1">
    <location>
        <begin position="113"/>
        <end position="138"/>
    </location>
</feature>
<feature type="transmembrane region" description="Helical" evidence="2">
    <location>
        <begin position="85"/>
        <end position="107"/>
    </location>
</feature>
<dbReference type="InterPro" id="IPR011744">
    <property type="entry name" value="ATPase_gene1"/>
</dbReference>